<reference evidence="2 3" key="1">
    <citation type="submission" date="2024-03" db="EMBL/GenBank/DDBJ databases">
        <authorList>
            <person name="Brejova B."/>
        </authorList>
    </citation>
    <scope>NUCLEOTIDE SEQUENCE [LARGE SCALE GENOMIC DNA]</scope>
    <source>
        <strain evidence="2 3">CBS 14171</strain>
    </source>
</reference>
<dbReference type="Proteomes" id="UP001497383">
    <property type="component" value="Chromosome 5"/>
</dbReference>
<dbReference type="Pfam" id="PF04938">
    <property type="entry name" value="SIP1"/>
    <property type="match status" value="1"/>
</dbReference>
<dbReference type="Gene3D" id="1.20.58.1070">
    <property type="match status" value="1"/>
</dbReference>
<gene>
    <name evidence="2" type="ORF">LODBEIA_P42760</name>
</gene>
<dbReference type="InterPro" id="IPR035426">
    <property type="entry name" value="Gemin2/Brr1"/>
</dbReference>
<evidence type="ECO:0000256" key="1">
    <source>
        <dbReference type="SAM" id="MobiDB-lite"/>
    </source>
</evidence>
<organism evidence="2 3">
    <name type="scientific">Lodderomyces beijingensis</name>
    <dbReference type="NCBI Taxonomy" id="1775926"/>
    <lineage>
        <taxon>Eukaryota</taxon>
        <taxon>Fungi</taxon>
        <taxon>Dikarya</taxon>
        <taxon>Ascomycota</taxon>
        <taxon>Saccharomycotina</taxon>
        <taxon>Pichiomycetes</taxon>
        <taxon>Debaryomycetaceae</taxon>
        <taxon>Candida/Lodderomyces clade</taxon>
        <taxon>Lodderomyces</taxon>
    </lineage>
</organism>
<evidence type="ECO:0000313" key="3">
    <source>
        <dbReference type="Proteomes" id="UP001497383"/>
    </source>
</evidence>
<protein>
    <submittedName>
        <fullName evidence="2">Uncharacterized protein</fullName>
    </submittedName>
</protein>
<feature type="region of interest" description="Disordered" evidence="1">
    <location>
        <begin position="53"/>
        <end position="80"/>
    </location>
</feature>
<feature type="compositionally biased region" description="Low complexity" evidence="1">
    <location>
        <begin position="53"/>
        <end position="65"/>
    </location>
</feature>
<proteinExistence type="predicted"/>
<dbReference type="GeneID" id="92209472"/>
<evidence type="ECO:0000313" key="2">
    <source>
        <dbReference type="EMBL" id="CAK9440176.1"/>
    </source>
</evidence>
<name>A0ABP0ZUS3_9ASCO</name>
<keyword evidence="3" id="KW-1185">Reference proteome</keyword>
<sequence length="242" mass="26920">MPYHDDDDNGKNIPGAAIAVNDANVEKEVLRYMKTVQHEADGINLFTSSGTTFTTSSASTQTSTTGLRDAGTNAGARETRTNPWSSEVMNEFLRLKSEILQSQSNSPRAPERVSVNLNSNAVFTKQPPELSFFIGQLSRRKSFEALSKMTQIMSSTTTTNAAFSRWIWNLFLKIDYILEANECFILRDLAKKAKALKTQLLEGGKDKEPASSVALFTLDMITLLVGTYYRQADLLYNTSFEC</sequence>
<dbReference type="RefSeq" id="XP_066831214.1">
    <property type="nucleotide sequence ID" value="XM_066974479.1"/>
</dbReference>
<accession>A0ABP0ZUS3</accession>
<dbReference type="EMBL" id="OZ022409">
    <property type="protein sequence ID" value="CAK9440176.1"/>
    <property type="molecule type" value="Genomic_DNA"/>
</dbReference>